<proteinExistence type="predicted"/>
<dbReference type="InterPro" id="IPR035940">
    <property type="entry name" value="CAP_sf"/>
</dbReference>
<dbReference type="SUPFAM" id="SSF55797">
    <property type="entry name" value="PR-1-like"/>
    <property type="match status" value="1"/>
</dbReference>
<evidence type="ECO:0000259" key="1">
    <source>
        <dbReference type="Pfam" id="PF00188"/>
    </source>
</evidence>
<dbReference type="PANTHER" id="PTHR31157:SF1">
    <property type="entry name" value="SCP DOMAIN-CONTAINING PROTEIN"/>
    <property type="match status" value="1"/>
</dbReference>
<dbReference type="NCBIfam" id="TIGR02909">
    <property type="entry name" value="spore_YkwD"/>
    <property type="match status" value="1"/>
</dbReference>
<dbReference type="Proteomes" id="UP000197032">
    <property type="component" value="Unassembled WGS sequence"/>
</dbReference>
<name>A0A1Z5HQ25_9FIRM</name>
<reference evidence="3" key="1">
    <citation type="journal article" date="2017" name="Appl. Environ. Microbiol.">
        <title>Genomic analysis of Calderihabitans maritimus KKC1, a thermophilic hydrogenogenic carboxydotrophic bacterium isolated from marine sediment.</title>
        <authorList>
            <person name="Omae K."/>
            <person name="Yoneda Y."/>
            <person name="Fukuyama Y."/>
            <person name="Yoshida T."/>
            <person name="Sako Y."/>
        </authorList>
    </citation>
    <scope>NUCLEOTIDE SEQUENCE [LARGE SCALE GENOMIC DNA]</scope>
    <source>
        <strain evidence="3">KKC1</strain>
    </source>
</reference>
<keyword evidence="3" id="KW-1185">Reference proteome</keyword>
<feature type="domain" description="SCP" evidence="1">
    <location>
        <begin position="136"/>
        <end position="250"/>
    </location>
</feature>
<evidence type="ECO:0000313" key="3">
    <source>
        <dbReference type="Proteomes" id="UP000197032"/>
    </source>
</evidence>
<organism evidence="2 3">
    <name type="scientific">Calderihabitans maritimus</name>
    <dbReference type="NCBI Taxonomy" id="1246530"/>
    <lineage>
        <taxon>Bacteria</taxon>
        <taxon>Bacillati</taxon>
        <taxon>Bacillota</taxon>
        <taxon>Clostridia</taxon>
        <taxon>Neomoorellales</taxon>
        <taxon>Calderihabitantaceae</taxon>
        <taxon>Calderihabitans</taxon>
    </lineage>
</organism>
<protein>
    <recommendedName>
        <fullName evidence="1">SCP domain-containing protein</fullName>
    </recommendedName>
</protein>
<dbReference type="EMBL" id="BDGJ01000023">
    <property type="protein sequence ID" value="GAW91632.1"/>
    <property type="molecule type" value="Genomic_DNA"/>
</dbReference>
<comment type="caution">
    <text evidence="2">The sequence shown here is derived from an EMBL/GenBank/DDBJ whole genome shotgun (WGS) entry which is preliminary data.</text>
</comment>
<dbReference type="PANTHER" id="PTHR31157">
    <property type="entry name" value="SCP DOMAIN-CONTAINING PROTEIN"/>
    <property type="match status" value="1"/>
</dbReference>
<evidence type="ECO:0000313" key="2">
    <source>
        <dbReference type="EMBL" id="GAW91632.1"/>
    </source>
</evidence>
<accession>A0A1Z5HQ25</accession>
<dbReference type="InterPro" id="IPR014044">
    <property type="entry name" value="CAP_dom"/>
</dbReference>
<dbReference type="AlphaFoldDB" id="A0A1Z5HQ25"/>
<dbReference type="Pfam" id="PF00188">
    <property type="entry name" value="CAP"/>
    <property type="match status" value="1"/>
</dbReference>
<dbReference type="RefSeq" id="WP_202819931.1">
    <property type="nucleotide sequence ID" value="NZ_BDGJ01000023.1"/>
</dbReference>
<dbReference type="Gene3D" id="3.40.33.10">
    <property type="entry name" value="CAP"/>
    <property type="match status" value="1"/>
</dbReference>
<gene>
    <name evidence="2" type="ORF">KKC1_07930</name>
</gene>
<sequence length="253" mass="28963">MRRWKLAKGLATILTLAFLWVILFGSIALAQDRYSILVYRVKYDRTNGFNKIVQYNWEIMNRWLNHLPQRFLLVQKKYRWSEKAETEETLVPKAKPSDDVAVLQPVPPSDLVPQPKVKPQEVKSVRLTAEEKQMIDLINQERTARGLAPLQVDLDLVRTARMKSADMVENSYFGHNSPRYGSPFDLMRREGISFRYAGENLAGAPSVEKAHQALMGSEGHRRNILNPRFTHIGVGIAEGGPYGKMFTQHFVGR</sequence>
<dbReference type="CDD" id="cd05379">
    <property type="entry name" value="CAP_bacterial"/>
    <property type="match status" value="1"/>
</dbReference>
<dbReference type="InterPro" id="IPR014258">
    <property type="entry name" value="CAP_domain_YkwD-like"/>
</dbReference>